<dbReference type="Proteomes" id="UP001344888">
    <property type="component" value="Unassembled WGS sequence"/>
</dbReference>
<dbReference type="Pfam" id="PF20458">
    <property type="entry name" value="DUF6711"/>
    <property type="match status" value="1"/>
</dbReference>
<protein>
    <recommendedName>
        <fullName evidence="3">DUF3888 domain-containing protein</fullName>
    </recommendedName>
</protein>
<reference evidence="1 2" key="1">
    <citation type="submission" date="2023-03" db="EMBL/GenBank/DDBJ databases">
        <title>Bacillus Genome Sequencing.</title>
        <authorList>
            <person name="Dunlap C."/>
        </authorList>
    </citation>
    <scope>NUCLEOTIDE SEQUENCE [LARGE SCALE GENOMIC DNA]</scope>
    <source>
        <strain evidence="1 2">B-59205</strain>
    </source>
</reference>
<dbReference type="InterPro" id="IPR046557">
    <property type="entry name" value="DUF6711"/>
</dbReference>
<comment type="caution">
    <text evidence="1">The sequence shown here is derived from an EMBL/GenBank/DDBJ whole genome shotgun (WGS) entry which is preliminary data.</text>
</comment>
<sequence length="114" mass="13141">MIKIDGKEIPTPSDYLISILDISKAERNARGDMIIERIATKRKIELAWKHLSKLDLQLVLNAVSPVFFQVEYVDPQTNSRQTGTFYSGDRNIGALDYRNGDVRWKDIKFNIVEK</sequence>
<evidence type="ECO:0000313" key="2">
    <source>
        <dbReference type="Proteomes" id="UP001344888"/>
    </source>
</evidence>
<name>A0AAW9NP52_9BACL</name>
<keyword evidence="2" id="KW-1185">Reference proteome</keyword>
<dbReference type="EMBL" id="JARSFG010000005">
    <property type="protein sequence ID" value="MEC1177613.1"/>
    <property type="molecule type" value="Genomic_DNA"/>
</dbReference>
<accession>A0AAW9NP52</accession>
<gene>
    <name evidence="1" type="ORF">P9B03_03880</name>
</gene>
<dbReference type="AlphaFoldDB" id="A0AAW9NP52"/>
<organism evidence="1 2">
    <name type="scientific">Metasolibacillus meyeri</name>
    <dbReference type="NCBI Taxonomy" id="1071052"/>
    <lineage>
        <taxon>Bacteria</taxon>
        <taxon>Bacillati</taxon>
        <taxon>Bacillota</taxon>
        <taxon>Bacilli</taxon>
        <taxon>Bacillales</taxon>
        <taxon>Caryophanaceae</taxon>
        <taxon>Metasolibacillus</taxon>
    </lineage>
</organism>
<evidence type="ECO:0008006" key="3">
    <source>
        <dbReference type="Google" id="ProtNLM"/>
    </source>
</evidence>
<dbReference type="RefSeq" id="WP_326122035.1">
    <property type="nucleotide sequence ID" value="NZ_JARSFG010000005.1"/>
</dbReference>
<evidence type="ECO:0000313" key="1">
    <source>
        <dbReference type="EMBL" id="MEC1177613.1"/>
    </source>
</evidence>
<proteinExistence type="predicted"/>